<protein>
    <submittedName>
        <fullName evidence="2">Uncharacterized protein</fullName>
    </submittedName>
</protein>
<dbReference type="RefSeq" id="WP_184927415.1">
    <property type="nucleotide sequence ID" value="NZ_JACHMO010000001.1"/>
</dbReference>
<sequence>MREQLEQVAGELDEAMVAIAAEAGHAWHPWQHVDWLRLQADLLDRLGAACGGPVTGRAELLRDRAERLADRINRMPAADRPPSRRVGPPEQRGSHLRAVVQHNHALQPEAPQQ</sequence>
<dbReference type="AlphaFoldDB" id="A0A7W9M4S4"/>
<feature type="region of interest" description="Disordered" evidence="1">
    <location>
        <begin position="71"/>
        <end position="95"/>
    </location>
</feature>
<accession>A0A7W9M4S4</accession>
<dbReference type="Proteomes" id="UP000552097">
    <property type="component" value="Unassembled WGS sequence"/>
</dbReference>
<evidence type="ECO:0000313" key="3">
    <source>
        <dbReference type="Proteomes" id="UP000552097"/>
    </source>
</evidence>
<organism evidence="2 3">
    <name type="scientific">Saccharothrix ecbatanensis</name>
    <dbReference type="NCBI Taxonomy" id="1105145"/>
    <lineage>
        <taxon>Bacteria</taxon>
        <taxon>Bacillati</taxon>
        <taxon>Actinomycetota</taxon>
        <taxon>Actinomycetes</taxon>
        <taxon>Pseudonocardiales</taxon>
        <taxon>Pseudonocardiaceae</taxon>
        <taxon>Saccharothrix</taxon>
    </lineage>
</organism>
<evidence type="ECO:0000256" key="1">
    <source>
        <dbReference type="SAM" id="MobiDB-lite"/>
    </source>
</evidence>
<reference evidence="2 3" key="1">
    <citation type="submission" date="2020-08" db="EMBL/GenBank/DDBJ databases">
        <title>Sequencing the genomes of 1000 actinobacteria strains.</title>
        <authorList>
            <person name="Klenk H.-P."/>
        </authorList>
    </citation>
    <scope>NUCLEOTIDE SEQUENCE [LARGE SCALE GENOMIC DNA]</scope>
    <source>
        <strain evidence="2 3">DSM 45486</strain>
    </source>
</reference>
<keyword evidence="3" id="KW-1185">Reference proteome</keyword>
<gene>
    <name evidence="2" type="ORF">F4560_007111</name>
</gene>
<proteinExistence type="predicted"/>
<name>A0A7W9M4S4_9PSEU</name>
<evidence type="ECO:0000313" key="2">
    <source>
        <dbReference type="EMBL" id="MBB5807343.1"/>
    </source>
</evidence>
<dbReference type="EMBL" id="JACHMO010000001">
    <property type="protein sequence ID" value="MBB5807343.1"/>
    <property type="molecule type" value="Genomic_DNA"/>
</dbReference>
<comment type="caution">
    <text evidence="2">The sequence shown here is derived from an EMBL/GenBank/DDBJ whole genome shotgun (WGS) entry which is preliminary data.</text>
</comment>